<evidence type="ECO:0000256" key="1">
    <source>
        <dbReference type="SAM" id="Phobius"/>
    </source>
</evidence>
<keyword evidence="3" id="KW-1185">Reference proteome</keyword>
<feature type="transmembrane region" description="Helical" evidence="1">
    <location>
        <begin position="60"/>
        <end position="81"/>
    </location>
</feature>
<keyword evidence="1" id="KW-0472">Membrane</keyword>
<proteinExistence type="predicted"/>
<evidence type="ECO:0000313" key="3">
    <source>
        <dbReference type="Proteomes" id="UP001216390"/>
    </source>
</evidence>
<feature type="transmembrane region" description="Helical" evidence="1">
    <location>
        <begin position="87"/>
        <end position="104"/>
    </location>
</feature>
<keyword evidence="1" id="KW-0812">Transmembrane</keyword>
<reference evidence="2" key="1">
    <citation type="submission" date="2023-01" db="EMBL/GenBank/DDBJ databases">
        <title>The diversity of Class Acidimicrobiia in South China Sea sediment environments and the proposal of Iamia marina sp. nov., a novel species of the genus Iamia.</title>
        <authorList>
            <person name="He Y."/>
            <person name="Tian X."/>
        </authorList>
    </citation>
    <scope>NUCLEOTIDE SEQUENCE</scope>
    <source>
        <strain evidence="2">DSM 19957</strain>
    </source>
</reference>
<dbReference type="Proteomes" id="UP001216390">
    <property type="component" value="Chromosome"/>
</dbReference>
<dbReference type="RefSeq" id="WP_272737350.1">
    <property type="nucleotide sequence ID" value="NZ_CP116942.1"/>
</dbReference>
<keyword evidence="1" id="KW-1133">Transmembrane helix</keyword>
<evidence type="ECO:0000313" key="2">
    <source>
        <dbReference type="EMBL" id="WCO67831.1"/>
    </source>
</evidence>
<name>A0AAE9Y8R5_9ACTN</name>
<sequence>MEVETAEGTWHVRRRWAPRRLGADTLWRRFRTRTRKVGRRTRDLGDLPDPGCAVDALEGLVLVVVVVVVVVFLLLVGIPFLIALGELLILVLLALGGVVGRVLFRRPWTVDAVAPDGTHHVWAVVGWRASGAARQYVADRVAAGGAGGAVPSDDEVAAAALAS</sequence>
<accession>A0AAE9Y8R5</accession>
<gene>
    <name evidence="2" type="ORF">PO878_03720</name>
</gene>
<dbReference type="AlphaFoldDB" id="A0AAE9Y8R5"/>
<dbReference type="KEGG" id="ima:PO878_03720"/>
<organism evidence="2 3">
    <name type="scientific">Iamia majanohamensis</name>
    <dbReference type="NCBI Taxonomy" id="467976"/>
    <lineage>
        <taxon>Bacteria</taxon>
        <taxon>Bacillati</taxon>
        <taxon>Actinomycetota</taxon>
        <taxon>Acidimicrobiia</taxon>
        <taxon>Acidimicrobiales</taxon>
        <taxon>Iamiaceae</taxon>
        <taxon>Iamia</taxon>
    </lineage>
</organism>
<protein>
    <submittedName>
        <fullName evidence="2">Uncharacterized protein</fullName>
    </submittedName>
</protein>
<dbReference type="EMBL" id="CP116942">
    <property type="protein sequence ID" value="WCO67831.1"/>
    <property type="molecule type" value="Genomic_DNA"/>
</dbReference>